<evidence type="ECO:0000313" key="4">
    <source>
        <dbReference type="EMBL" id="QHO63046.1"/>
    </source>
</evidence>
<dbReference type="CDD" id="cd03801">
    <property type="entry name" value="GT4_PimA-like"/>
    <property type="match status" value="1"/>
</dbReference>
<evidence type="ECO:0000259" key="3">
    <source>
        <dbReference type="Pfam" id="PF13439"/>
    </source>
</evidence>
<dbReference type="Pfam" id="PF00534">
    <property type="entry name" value="Glycos_transf_1"/>
    <property type="match status" value="1"/>
</dbReference>
<evidence type="ECO:0000259" key="2">
    <source>
        <dbReference type="Pfam" id="PF00561"/>
    </source>
</evidence>
<dbReference type="GO" id="GO:0016757">
    <property type="term" value="F:glycosyltransferase activity"/>
    <property type="evidence" value="ECO:0007669"/>
    <property type="project" value="InterPro"/>
</dbReference>
<evidence type="ECO:0000259" key="1">
    <source>
        <dbReference type="Pfam" id="PF00534"/>
    </source>
</evidence>
<feature type="domain" description="AB hydrolase-1" evidence="2">
    <location>
        <begin position="407"/>
        <end position="640"/>
    </location>
</feature>
<dbReference type="Gene3D" id="3.40.50.1820">
    <property type="entry name" value="alpha/beta hydrolase"/>
    <property type="match status" value="1"/>
</dbReference>
<protein>
    <recommendedName>
        <fullName evidence="6">Glycosyltransferase</fullName>
    </recommendedName>
</protein>
<dbReference type="InterPro" id="IPR001296">
    <property type="entry name" value="Glyco_trans_1"/>
</dbReference>
<dbReference type="SUPFAM" id="SSF53474">
    <property type="entry name" value="alpha/beta-Hydrolases"/>
    <property type="match status" value="1"/>
</dbReference>
<feature type="domain" description="Glycosyl transferase family 1" evidence="1">
    <location>
        <begin position="189"/>
        <end position="354"/>
    </location>
</feature>
<dbReference type="KEGG" id="caqa:MICH65_0065"/>
<dbReference type="InterPro" id="IPR028098">
    <property type="entry name" value="Glyco_trans_4-like_N"/>
</dbReference>
<dbReference type="Pfam" id="PF00561">
    <property type="entry name" value="Abhydrolase_1"/>
    <property type="match status" value="1"/>
</dbReference>
<dbReference type="PRINTS" id="PR00111">
    <property type="entry name" value="ABHYDROLASE"/>
</dbReference>
<evidence type="ECO:0008006" key="6">
    <source>
        <dbReference type="Google" id="ProtNLM"/>
    </source>
</evidence>
<dbReference type="Gene3D" id="3.40.50.2000">
    <property type="entry name" value="Glycogen Phosphorylase B"/>
    <property type="match status" value="2"/>
</dbReference>
<dbReference type="InterPro" id="IPR000073">
    <property type="entry name" value="AB_hydrolase_1"/>
</dbReference>
<evidence type="ECO:0000313" key="5">
    <source>
        <dbReference type="Proteomes" id="UP000463983"/>
    </source>
</evidence>
<keyword evidence="5" id="KW-1185">Reference proteome</keyword>
<feature type="domain" description="Glycosyltransferase subfamily 4-like N-terminal" evidence="3">
    <location>
        <begin position="19"/>
        <end position="182"/>
    </location>
</feature>
<dbReference type="Pfam" id="PF13439">
    <property type="entry name" value="Glyco_transf_4"/>
    <property type="match status" value="1"/>
</dbReference>
<reference evidence="5" key="1">
    <citation type="journal article" date="2020" name="Microorganisms">
        <title>Complete Genome of a Member of a New Bacterial Lineage in the Microgenomates Group Reveals an Unusual Nucleotide Composition Disparity Between Two Strands of DNA and Limited Metabolic Potential.</title>
        <authorList>
            <person name="Kadnikov V.V."/>
            <person name="Mardanov A.V."/>
            <person name="Beletsky A.V."/>
            <person name="Karnachuk O.V."/>
            <person name="Ravin N.V."/>
        </authorList>
    </citation>
    <scope>NUCLEOTIDE SEQUENCE [LARGE SCALE GENOMIC DNA]</scope>
</reference>
<dbReference type="PANTHER" id="PTHR12526">
    <property type="entry name" value="GLYCOSYLTRANSFERASE"/>
    <property type="match status" value="1"/>
</dbReference>
<accession>A0A857N4S6</accession>
<sequence>MNKTINIALVSHVDWTSHGGVQKHTLALGEALKKLGVSVTYISPTPQKTDPPQPHIQIGQLIRVPTPNGSWGSISRTIKTPNQIRDIITKNKFDLLHFQELIAPSISWQIIKVSSVPNLATFHTGWNKDAPQENLQPLINQIGQNLKPYLTASIAVSPTAAQTNRQIIQPPLHIIPNAVDLSLFTARHPKPKHIDSNKLNLLFIGRFEERKGLPHLLQALKYLPSNLKTQINLNIIGSGPQIQLVKKQIKELNNKPTINLLGYVSDSQKAAYLQHSDLFIAPSTGGESFGIVLIESLAAGTPVIAGNNDGYSYLLRHYPYKDGIVDVTNHHLFAQIITHLATHPRLRRQLSRWGKTFANQYSADKIALKHLNLYQKILSNYQPLIYSPPRSPHNIGFYKTQSKPKKILLLHGQKGGALRFKSIITYLSRDYQVIAPDLPGYGNSPTNQPHTTDHYTNILKHWISDQKLSNFSIIGLSMGGIIAIKLLKKLKFQPEKLILLATPVSHKHLTLNTKQNLIKFLTHPYLLKYPQIYQGIDRIIKSDRLMTTLYQLIQPNIIDPKTLAYEIDQWRQQPSRVMAETAHDLLQTDLTQEPPNNVPTIYLYTPKDNYVNMKQTIPAIKAILPNTRFVSLNLDKHVPQGEISLQLVKQLTKSIKL</sequence>
<gene>
    <name evidence="4" type="ORF">MICH65_0065</name>
</gene>
<name>A0A857N4S6_9BACT</name>
<dbReference type="RefSeq" id="WP_161931455.1">
    <property type="nucleotide sequence ID" value="NZ_CP047901.1"/>
</dbReference>
<proteinExistence type="predicted"/>
<dbReference type="PANTHER" id="PTHR12526:SF637">
    <property type="entry name" value="GLYCOSYLTRANSFERASE EPSF-RELATED"/>
    <property type="match status" value="1"/>
</dbReference>
<organism evidence="4 5">
    <name type="scientific">Candidatus Chazhemtobacterium aquaticus</name>
    <dbReference type="NCBI Taxonomy" id="2715735"/>
    <lineage>
        <taxon>Bacteria</taxon>
        <taxon>Candidatus Chazhemtobacteraceae</taxon>
        <taxon>Candidatus Chazhemtobacterium</taxon>
    </lineage>
</organism>
<dbReference type="InterPro" id="IPR029058">
    <property type="entry name" value="AB_hydrolase_fold"/>
</dbReference>
<dbReference type="Proteomes" id="UP000463983">
    <property type="component" value="Chromosome"/>
</dbReference>
<dbReference type="EMBL" id="CP047901">
    <property type="protein sequence ID" value="QHO63046.1"/>
    <property type="molecule type" value="Genomic_DNA"/>
</dbReference>
<dbReference type="SUPFAM" id="SSF53756">
    <property type="entry name" value="UDP-Glycosyltransferase/glycogen phosphorylase"/>
    <property type="match status" value="1"/>
</dbReference>
<dbReference type="AlphaFoldDB" id="A0A857N4S6"/>